<dbReference type="OrthoDB" id="9812065at2"/>
<keyword evidence="2" id="KW-0378">Hydrolase</keyword>
<dbReference type="EMBL" id="ASWJ01000011">
    <property type="protein sequence ID" value="EOW79878.1"/>
    <property type="molecule type" value="Genomic_DNA"/>
</dbReference>
<keyword evidence="3" id="KW-0472">Membrane</keyword>
<dbReference type="PROSITE" id="PS51677">
    <property type="entry name" value="NODB"/>
    <property type="match status" value="1"/>
</dbReference>
<dbReference type="SUPFAM" id="SSF88713">
    <property type="entry name" value="Glycoside hydrolase/deacetylase"/>
    <property type="match status" value="1"/>
</dbReference>
<dbReference type="AlphaFoldDB" id="S1N2R8"/>
<accession>S1N2R8</accession>
<dbReference type="Pfam" id="PF01522">
    <property type="entry name" value="Polysacc_deac_1"/>
    <property type="match status" value="1"/>
</dbReference>
<feature type="transmembrane region" description="Helical" evidence="3">
    <location>
        <begin position="21"/>
        <end position="44"/>
    </location>
</feature>
<dbReference type="PANTHER" id="PTHR10587:SF133">
    <property type="entry name" value="CHITIN DEACETYLASE 1-RELATED"/>
    <property type="match status" value="1"/>
</dbReference>
<comment type="caution">
    <text evidence="5">The sequence shown here is derived from an EMBL/GenBank/DDBJ whole genome shotgun (WGS) entry which is preliminary data.</text>
</comment>
<keyword evidence="3" id="KW-0812">Transmembrane</keyword>
<keyword evidence="6" id="KW-1185">Reference proteome</keyword>
<dbReference type="GO" id="GO:0005975">
    <property type="term" value="P:carbohydrate metabolic process"/>
    <property type="evidence" value="ECO:0007669"/>
    <property type="project" value="InterPro"/>
</dbReference>
<proteinExistence type="predicted"/>
<dbReference type="GO" id="GO:0016810">
    <property type="term" value="F:hydrolase activity, acting on carbon-nitrogen (but not peptide) bonds"/>
    <property type="evidence" value="ECO:0007669"/>
    <property type="project" value="InterPro"/>
</dbReference>
<dbReference type="STRING" id="1121865.OMW_02066"/>
<dbReference type="PANTHER" id="PTHR10587">
    <property type="entry name" value="GLYCOSYL TRANSFERASE-RELATED"/>
    <property type="match status" value="1"/>
</dbReference>
<keyword evidence="3" id="KW-1133">Transmembrane helix</keyword>
<evidence type="ECO:0000256" key="3">
    <source>
        <dbReference type="SAM" id="Phobius"/>
    </source>
</evidence>
<dbReference type="Proteomes" id="UP000014113">
    <property type="component" value="Unassembled WGS sequence"/>
</dbReference>
<organism evidence="5 6">
    <name type="scientific">Enterococcus columbae DSM 7374 = ATCC 51263</name>
    <dbReference type="NCBI Taxonomy" id="1121865"/>
    <lineage>
        <taxon>Bacteria</taxon>
        <taxon>Bacillati</taxon>
        <taxon>Bacillota</taxon>
        <taxon>Bacilli</taxon>
        <taxon>Lactobacillales</taxon>
        <taxon>Enterococcaceae</taxon>
        <taxon>Enterococcus</taxon>
    </lineage>
</organism>
<keyword evidence="1" id="KW-0479">Metal-binding</keyword>
<name>S1N2R8_9ENTE</name>
<protein>
    <recommendedName>
        <fullName evidence="4">NodB homology domain-containing protein</fullName>
    </recommendedName>
</protein>
<evidence type="ECO:0000256" key="1">
    <source>
        <dbReference type="ARBA" id="ARBA00022723"/>
    </source>
</evidence>
<dbReference type="InterPro" id="IPR002509">
    <property type="entry name" value="NODB_dom"/>
</dbReference>
<dbReference type="InterPro" id="IPR050248">
    <property type="entry name" value="Polysacc_deacetylase_ArnD"/>
</dbReference>
<dbReference type="Gene3D" id="3.20.20.370">
    <property type="entry name" value="Glycoside hydrolase/deacetylase"/>
    <property type="match status" value="1"/>
</dbReference>
<reference evidence="5 6" key="1">
    <citation type="submission" date="2013-03" db="EMBL/GenBank/DDBJ databases">
        <title>The Genome Sequence of Enterococcus columbae ATCC_51263 (PacBio/Illumina hybrid assembly).</title>
        <authorList>
            <consortium name="The Broad Institute Genomics Platform"/>
            <consortium name="The Broad Institute Genome Sequencing Center for Infectious Disease"/>
            <person name="Earl A."/>
            <person name="Russ C."/>
            <person name="Gilmore M."/>
            <person name="Surin D."/>
            <person name="Walker B."/>
            <person name="Young S."/>
            <person name="Zeng Q."/>
            <person name="Gargeya S."/>
            <person name="Fitzgerald M."/>
            <person name="Haas B."/>
            <person name="Abouelleil A."/>
            <person name="Allen A.W."/>
            <person name="Alvarado L."/>
            <person name="Arachchi H.M."/>
            <person name="Berlin A.M."/>
            <person name="Chapman S.B."/>
            <person name="Gainer-Dewar J."/>
            <person name="Goldberg J."/>
            <person name="Griggs A."/>
            <person name="Gujja S."/>
            <person name="Hansen M."/>
            <person name="Howarth C."/>
            <person name="Imamovic A."/>
            <person name="Ireland A."/>
            <person name="Larimer J."/>
            <person name="McCowan C."/>
            <person name="Murphy C."/>
            <person name="Pearson M."/>
            <person name="Poon T.W."/>
            <person name="Priest M."/>
            <person name="Roberts A."/>
            <person name="Saif S."/>
            <person name="Shea T."/>
            <person name="Sisk P."/>
            <person name="Sykes S."/>
            <person name="Wortman J."/>
            <person name="Nusbaum C."/>
            <person name="Birren B."/>
        </authorList>
    </citation>
    <scope>NUCLEOTIDE SEQUENCE [LARGE SCALE GENOMIC DNA]</scope>
    <source>
        <strain evidence="5 6">ATCC 51263</strain>
    </source>
</reference>
<feature type="domain" description="NodB homology" evidence="4">
    <location>
        <begin position="277"/>
        <end position="451"/>
    </location>
</feature>
<dbReference type="SUPFAM" id="SSF144015">
    <property type="entry name" value="Peptidoglycan deacetylase N-terminal noncatalytic region"/>
    <property type="match status" value="1"/>
</dbReference>
<evidence type="ECO:0000313" key="6">
    <source>
        <dbReference type="Proteomes" id="UP000014113"/>
    </source>
</evidence>
<evidence type="ECO:0000259" key="4">
    <source>
        <dbReference type="PROSITE" id="PS51677"/>
    </source>
</evidence>
<sequence length="476" mass="53622">MPSRSQRRKGPQLHAKKKHKTGWMWHLPLMLILLGAALTVVYFWHTKDQEKVAVFDHAQQRLIHQQQPAHFQCTKEHQNKLEIITYQPKNEKFTKEAPLIHQQFLAMKEAFLKKHSLQAGTTWIQKIEKQVLNPKMNKIILSSQFFTWNKSKAHFNQQPLQQSALLLSSETGQEPTAKQIISSEENLLTLKPIVQQKILEQVKAPEQAIDQVLNLPNLSFEQKITIADKQLIITLPQEIAGLSQVSLPLNSVLPYIDQNYVMNQPIEQASSLDANKKYIALTFDDGPKAATTNQLLDVLAAQQVKATFFMLGSSAAQYPDTVKRVVSEGHEIGSHSNVHNNLRAMSPEAIKADIQAADKAIFLAGGQLPMILRPPYGAINTQGAQVVDKAIIQWNTDSLDWKLKNTPLIIQHVMQTVQPGAILLMHDIYPTTVAAVGPIIEQLKAQGYEFVTVDQLLNHQAKPLIQYFSQNDARNV</sequence>
<dbReference type="GO" id="GO:0016020">
    <property type="term" value="C:membrane"/>
    <property type="evidence" value="ECO:0007669"/>
    <property type="project" value="TreeGrafter"/>
</dbReference>
<dbReference type="eggNOG" id="COG0726">
    <property type="taxonomic scope" value="Bacteria"/>
</dbReference>
<dbReference type="GO" id="GO:0046872">
    <property type="term" value="F:metal ion binding"/>
    <property type="evidence" value="ECO:0007669"/>
    <property type="project" value="UniProtKB-KW"/>
</dbReference>
<gene>
    <name evidence="5" type="ORF">I568_02229</name>
</gene>
<evidence type="ECO:0000256" key="2">
    <source>
        <dbReference type="ARBA" id="ARBA00022801"/>
    </source>
</evidence>
<dbReference type="InterPro" id="IPR011330">
    <property type="entry name" value="Glyco_hydro/deAcase_b/a-brl"/>
</dbReference>
<dbReference type="PATRIC" id="fig|1121865.3.peg.2015"/>
<evidence type="ECO:0000313" key="5">
    <source>
        <dbReference type="EMBL" id="EOW79878.1"/>
    </source>
</evidence>